<dbReference type="InterPro" id="IPR043735">
    <property type="entry name" value="DUF5680"/>
</dbReference>
<organism evidence="2 3">
    <name type="scientific">Candidatus Uhrbacteria bacterium RIFCSPHIGHO2_02_FULL_53_13</name>
    <dbReference type="NCBI Taxonomy" id="1802389"/>
    <lineage>
        <taxon>Bacteria</taxon>
        <taxon>Candidatus Uhriibacteriota</taxon>
    </lineage>
</organism>
<sequence>MSEDTLFAFWKRAVVQGFANQMAQPVAPTRRGFTHAYRFTGDRNLEYREEFAGMTRWSGDELIVHDFEHPRWRLSVHGGFEPWLLDPDVSEKEMRSLKEATPLRLREALSTARTESLEAFLPRGPVEHRMDDLWVYRCDWNGGFDNFVGTETLGRNGMRIMTMDFIGGIIL</sequence>
<gene>
    <name evidence="2" type="ORF">A3C17_00265</name>
</gene>
<evidence type="ECO:0000313" key="3">
    <source>
        <dbReference type="Proteomes" id="UP000177097"/>
    </source>
</evidence>
<evidence type="ECO:0000313" key="2">
    <source>
        <dbReference type="EMBL" id="OGL70894.1"/>
    </source>
</evidence>
<accession>A0A1F7TZC9</accession>
<evidence type="ECO:0000259" key="1">
    <source>
        <dbReference type="Pfam" id="PF18931"/>
    </source>
</evidence>
<reference evidence="2 3" key="1">
    <citation type="journal article" date="2016" name="Nat. Commun.">
        <title>Thousands of microbial genomes shed light on interconnected biogeochemical processes in an aquifer system.</title>
        <authorList>
            <person name="Anantharaman K."/>
            <person name="Brown C.T."/>
            <person name="Hug L.A."/>
            <person name="Sharon I."/>
            <person name="Castelle C.J."/>
            <person name="Probst A.J."/>
            <person name="Thomas B.C."/>
            <person name="Singh A."/>
            <person name="Wilkins M.J."/>
            <person name="Karaoz U."/>
            <person name="Brodie E.L."/>
            <person name="Williams K.H."/>
            <person name="Hubbard S.S."/>
            <person name="Banfield J.F."/>
        </authorList>
    </citation>
    <scope>NUCLEOTIDE SEQUENCE [LARGE SCALE GENOMIC DNA]</scope>
</reference>
<dbReference type="Proteomes" id="UP000177097">
    <property type="component" value="Unassembled WGS sequence"/>
</dbReference>
<dbReference type="EMBL" id="MGDX01000020">
    <property type="protein sequence ID" value="OGL70894.1"/>
    <property type="molecule type" value="Genomic_DNA"/>
</dbReference>
<name>A0A1F7TZC9_9BACT</name>
<dbReference type="Pfam" id="PF18931">
    <property type="entry name" value="DUF5680"/>
    <property type="match status" value="1"/>
</dbReference>
<feature type="domain" description="DUF5680" evidence="1">
    <location>
        <begin position="51"/>
        <end position="170"/>
    </location>
</feature>
<protein>
    <recommendedName>
        <fullName evidence="1">DUF5680 domain-containing protein</fullName>
    </recommendedName>
</protein>
<comment type="caution">
    <text evidence="2">The sequence shown here is derived from an EMBL/GenBank/DDBJ whole genome shotgun (WGS) entry which is preliminary data.</text>
</comment>
<dbReference type="AlphaFoldDB" id="A0A1F7TZC9"/>
<proteinExistence type="predicted"/>